<gene>
    <name evidence="2" type="ORF">AVDCRST_MAG74-728</name>
</gene>
<sequence>MKTKVAAGIDIGGTKIALALETLGGEKTARRRIPTRVEIGGAAATVENIALALEEMADQSDGEIISVGIGCPSPLDIENGLVMSPSNLRDWDRFPIVRFFEERFDVPVALDNDANAAALGEFVYGAGRGCRNIVYITVSTGIGGGIILGGELFHGVAASAGELGHTIVQPDGGARCGCGSIGCLETICAGTHIARRAKEKLKGGAASLMTEIAGNIDDVTAETVVEAVRRGDETAMEIWDETCRFLAIGIANIVTLLAPEKVIVGGGVAGAGELLFAPLKKLVPQFVSMIPADKIRIVPAELAAESGVCGALVLAKKAYRKKHQTYEV</sequence>
<dbReference type="InterPro" id="IPR000600">
    <property type="entry name" value="ROK"/>
</dbReference>
<accession>A0A6J4NJ33</accession>
<evidence type="ECO:0008006" key="3">
    <source>
        <dbReference type="Google" id="ProtNLM"/>
    </source>
</evidence>
<name>A0A6J4NJ33_9BACT</name>
<dbReference type="PANTHER" id="PTHR18964">
    <property type="entry name" value="ROK (REPRESSOR, ORF, KINASE) FAMILY"/>
    <property type="match status" value="1"/>
</dbReference>
<organism evidence="2">
    <name type="scientific">uncultured Pyrinomonadaceae bacterium</name>
    <dbReference type="NCBI Taxonomy" id="2283094"/>
    <lineage>
        <taxon>Bacteria</taxon>
        <taxon>Pseudomonadati</taxon>
        <taxon>Acidobacteriota</taxon>
        <taxon>Blastocatellia</taxon>
        <taxon>Blastocatellales</taxon>
        <taxon>Pyrinomonadaceae</taxon>
        <taxon>environmental samples</taxon>
    </lineage>
</organism>
<dbReference type="AlphaFoldDB" id="A0A6J4NJ33"/>
<proteinExistence type="inferred from homology"/>
<comment type="similarity">
    <text evidence="1">Belongs to the ROK (NagC/XylR) family.</text>
</comment>
<evidence type="ECO:0000313" key="2">
    <source>
        <dbReference type="EMBL" id="CAA9384319.1"/>
    </source>
</evidence>
<dbReference type="InterPro" id="IPR043129">
    <property type="entry name" value="ATPase_NBD"/>
</dbReference>
<dbReference type="EMBL" id="CADCUR010000044">
    <property type="protein sequence ID" value="CAA9384319.1"/>
    <property type="molecule type" value="Genomic_DNA"/>
</dbReference>
<dbReference type="PROSITE" id="PS01125">
    <property type="entry name" value="ROK"/>
    <property type="match status" value="1"/>
</dbReference>
<dbReference type="InterPro" id="IPR049874">
    <property type="entry name" value="ROK_cs"/>
</dbReference>
<protein>
    <recommendedName>
        <fullName evidence="3">Glucokinase</fullName>
    </recommendedName>
</protein>
<dbReference type="SUPFAM" id="SSF53067">
    <property type="entry name" value="Actin-like ATPase domain"/>
    <property type="match status" value="1"/>
</dbReference>
<dbReference type="PANTHER" id="PTHR18964:SF149">
    <property type="entry name" value="BIFUNCTIONAL UDP-N-ACETYLGLUCOSAMINE 2-EPIMERASE_N-ACETYLMANNOSAMINE KINASE"/>
    <property type="match status" value="1"/>
</dbReference>
<dbReference type="Gene3D" id="3.30.420.40">
    <property type="match status" value="2"/>
</dbReference>
<reference evidence="2" key="1">
    <citation type="submission" date="2020-02" db="EMBL/GenBank/DDBJ databases">
        <authorList>
            <person name="Meier V. D."/>
        </authorList>
    </citation>
    <scope>NUCLEOTIDE SEQUENCE</scope>
    <source>
        <strain evidence="2">AVDCRST_MAG74</strain>
    </source>
</reference>
<evidence type="ECO:0000256" key="1">
    <source>
        <dbReference type="ARBA" id="ARBA00006479"/>
    </source>
</evidence>
<dbReference type="Pfam" id="PF00480">
    <property type="entry name" value="ROK"/>
    <property type="match status" value="1"/>
</dbReference>